<dbReference type="GO" id="GO:0005524">
    <property type="term" value="F:ATP binding"/>
    <property type="evidence" value="ECO:0007669"/>
    <property type="project" value="UniProtKB-UniRule"/>
</dbReference>
<proteinExistence type="inferred from homology"/>
<dbReference type="GO" id="GO:0003677">
    <property type="term" value="F:DNA binding"/>
    <property type="evidence" value="ECO:0007669"/>
    <property type="project" value="UniProtKB-KW"/>
</dbReference>
<keyword evidence="14" id="KW-1185">Reference proteome</keyword>
<evidence type="ECO:0000313" key="13">
    <source>
        <dbReference type="EMBL" id="EXM38434.1"/>
    </source>
</evidence>
<dbReference type="PANTHER" id="PTHR11070:SF2">
    <property type="entry name" value="ATP-DEPENDENT DNA HELICASE SRS2"/>
    <property type="match status" value="1"/>
</dbReference>
<dbReference type="Gene3D" id="3.40.50.300">
    <property type="entry name" value="P-loop containing nucleotide triphosphate hydrolases"/>
    <property type="match status" value="2"/>
</dbReference>
<sequence>MSVEIFREILCKKTGDTSNFLECEGKLCAKCLIDGYCNATHLSEKQHAYLDSDIHSSIYLKACPGSGKTEVLGVKCAMEIERWSIANSGIAVLTFTNSAEDEMKSRISLYSSQSIGYPHYVGTFTSWLHGYIANPFLYKIAHNGCDGKTDSSLRIVDSDCISDFLNAFKTKYSYGQRLHNISGNAYHWDIKANKYIFSGNNNEIVSIFDSEYLSKSYMKGDLRKTKEKFWKSGFFTYEDVEYLSYLLLLNNSDIADFTSKRFPVVIVDECQDLSYAQLRILEILHKYGTAIHLIGDLNQAIYEFRQIDTNDTSEFVNENELSEMILDENYRSNQKIVDASVKIIQSESLIIGKQELIVSRPLIAILYKDKQEQKLVNYYSTILNEEGLQLNESRIVVRNNSLKNKILGKKTITGKVNTIEDFAHFVYLRKTDSLECFRESIRVLARAIQRAFFANEEHGNSNILYKPGSLEPSQWNAIIVSVQKRLLTDSSVNDLNKTWSVWKKALASCLRNIDVKTSHGLDLKKIRPKMGDKIVVDTFSNSHDRNISITIETIHGCKGMSLDSVLFVSSYKKSDSSSGAHWRDWFQHNEAGLSEAQRLAYVAFSRAKHLLALGIPNPPSAPLTEADRNMLIDYGFEIVEIAEE</sequence>
<dbReference type="PROSITE" id="PS51198">
    <property type="entry name" value="UVRD_HELICASE_ATP_BIND"/>
    <property type="match status" value="1"/>
</dbReference>
<keyword evidence="2 11" id="KW-0547">Nucleotide-binding</keyword>
<evidence type="ECO:0000256" key="7">
    <source>
        <dbReference type="ARBA" id="ARBA00023235"/>
    </source>
</evidence>
<evidence type="ECO:0000259" key="12">
    <source>
        <dbReference type="PROSITE" id="PS51198"/>
    </source>
</evidence>
<dbReference type="PANTHER" id="PTHR11070">
    <property type="entry name" value="UVRD / RECB / PCRA DNA HELICASE FAMILY MEMBER"/>
    <property type="match status" value="1"/>
</dbReference>
<evidence type="ECO:0000256" key="11">
    <source>
        <dbReference type="PROSITE-ProRule" id="PRU00560"/>
    </source>
</evidence>
<dbReference type="InterPro" id="IPR014017">
    <property type="entry name" value="DNA_helicase_UvrD-like_C"/>
</dbReference>
<comment type="catalytic activity">
    <reaction evidence="8">
        <text>Couples ATP hydrolysis with the unwinding of duplex DNA by translocating in the 3'-5' direction.</text>
        <dbReference type="EC" id="5.6.2.4"/>
    </reaction>
</comment>
<accession>A0A011UCU2</accession>
<keyword evidence="4 11" id="KW-0347">Helicase</keyword>
<dbReference type="GO" id="GO:0000725">
    <property type="term" value="P:recombinational repair"/>
    <property type="evidence" value="ECO:0007669"/>
    <property type="project" value="TreeGrafter"/>
</dbReference>
<evidence type="ECO:0000256" key="3">
    <source>
        <dbReference type="ARBA" id="ARBA00022801"/>
    </source>
</evidence>
<reference evidence="13 14" key="1">
    <citation type="submission" date="2013-06" db="EMBL/GenBank/DDBJ databases">
        <title>Rumen cellulosomics: divergent fiber-degrading strategies revealed by comparative genome-wide analysis of six Ruminococcal strains.</title>
        <authorList>
            <person name="Dassa B."/>
            <person name="Borovok I."/>
            <person name="Lamed R."/>
            <person name="Flint H."/>
            <person name="Yeoman C.J."/>
            <person name="White B."/>
            <person name="Bayer E.A."/>
        </authorList>
    </citation>
    <scope>NUCLEOTIDE SEQUENCE [LARGE SCALE GENOMIC DNA]</scope>
    <source>
        <strain evidence="13 14">SY3</strain>
    </source>
</reference>
<protein>
    <recommendedName>
        <fullName evidence="9">DNA 3'-5' helicase</fullName>
        <ecNumber evidence="9">5.6.2.4</ecNumber>
    </recommendedName>
</protein>
<dbReference type="InterPro" id="IPR027417">
    <property type="entry name" value="P-loop_NTPase"/>
</dbReference>
<dbReference type="EMBL" id="JEOB01000004">
    <property type="protein sequence ID" value="EXM38434.1"/>
    <property type="molecule type" value="Genomic_DNA"/>
</dbReference>
<gene>
    <name evidence="13" type="ORF">RASY3_13285</name>
</gene>
<dbReference type="InterPro" id="IPR013986">
    <property type="entry name" value="DExx_box_DNA_helicase_dom_sf"/>
</dbReference>
<dbReference type="InterPro" id="IPR014016">
    <property type="entry name" value="UvrD-like_ATP-bd"/>
</dbReference>
<keyword evidence="3 11" id="KW-0378">Hydrolase</keyword>
<evidence type="ECO:0000256" key="9">
    <source>
        <dbReference type="ARBA" id="ARBA00034808"/>
    </source>
</evidence>
<evidence type="ECO:0000256" key="2">
    <source>
        <dbReference type="ARBA" id="ARBA00022741"/>
    </source>
</evidence>
<feature type="binding site" evidence="11">
    <location>
        <begin position="62"/>
        <end position="69"/>
    </location>
    <ligand>
        <name>ATP</name>
        <dbReference type="ChEBI" id="CHEBI:30616"/>
    </ligand>
</feature>
<organism evidence="13 14">
    <name type="scientific">Ruminococcus albus SY3</name>
    <dbReference type="NCBI Taxonomy" id="1341156"/>
    <lineage>
        <taxon>Bacteria</taxon>
        <taxon>Bacillati</taxon>
        <taxon>Bacillota</taxon>
        <taxon>Clostridia</taxon>
        <taxon>Eubacteriales</taxon>
        <taxon>Oscillospiraceae</taxon>
        <taxon>Ruminococcus</taxon>
    </lineage>
</organism>
<evidence type="ECO:0000313" key="14">
    <source>
        <dbReference type="Proteomes" id="UP000021369"/>
    </source>
</evidence>
<keyword evidence="6" id="KW-0238">DNA-binding</keyword>
<dbReference type="Gene3D" id="1.10.10.160">
    <property type="match status" value="1"/>
</dbReference>
<dbReference type="RefSeq" id="WP_037289030.1">
    <property type="nucleotide sequence ID" value="NZ_JEOB01000004.1"/>
</dbReference>
<dbReference type="SUPFAM" id="SSF52540">
    <property type="entry name" value="P-loop containing nucleoside triphosphate hydrolases"/>
    <property type="match status" value="1"/>
</dbReference>
<dbReference type="Pfam" id="PF13361">
    <property type="entry name" value="UvrD_C"/>
    <property type="match status" value="1"/>
</dbReference>
<name>A0A011UCU2_RUMAL</name>
<feature type="domain" description="UvrD-like helicase ATP-binding" evidence="12">
    <location>
        <begin position="41"/>
        <end position="333"/>
    </location>
</feature>
<evidence type="ECO:0000256" key="1">
    <source>
        <dbReference type="ARBA" id="ARBA00009922"/>
    </source>
</evidence>
<dbReference type="Pfam" id="PF00580">
    <property type="entry name" value="UvrD-helicase"/>
    <property type="match status" value="1"/>
</dbReference>
<dbReference type="PATRIC" id="fig|1341156.4.peg.3677"/>
<dbReference type="InterPro" id="IPR000212">
    <property type="entry name" value="DNA_helicase_UvrD/REP"/>
</dbReference>
<dbReference type="EC" id="5.6.2.4" evidence="9"/>
<keyword evidence="7" id="KW-0413">Isomerase</keyword>
<dbReference type="GO" id="GO:0016887">
    <property type="term" value="F:ATP hydrolysis activity"/>
    <property type="evidence" value="ECO:0007669"/>
    <property type="project" value="RHEA"/>
</dbReference>
<evidence type="ECO:0000256" key="8">
    <source>
        <dbReference type="ARBA" id="ARBA00034617"/>
    </source>
</evidence>
<evidence type="ECO:0000256" key="4">
    <source>
        <dbReference type="ARBA" id="ARBA00022806"/>
    </source>
</evidence>
<dbReference type="GO" id="GO:0043138">
    <property type="term" value="F:3'-5' DNA helicase activity"/>
    <property type="evidence" value="ECO:0007669"/>
    <property type="project" value="UniProtKB-EC"/>
</dbReference>
<dbReference type="AlphaFoldDB" id="A0A011UCU2"/>
<comment type="catalytic activity">
    <reaction evidence="10">
        <text>ATP + H2O = ADP + phosphate + H(+)</text>
        <dbReference type="Rhea" id="RHEA:13065"/>
        <dbReference type="ChEBI" id="CHEBI:15377"/>
        <dbReference type="ChEBI" id="CHEBI:15378"/>
        <dbReference type="ChEBI" id="CHEBI:30616"/>
        <dbReference type="ChEBI" id="CHEBI:43474"/>
        <dbReference type="ChEBI" id="CHEBI:456216"/>
        <dbReference type="EC" id="5.6.2.4"/>
    </reaction>
</comment>
<evidence type="ECO:0000256" key="6">
    <source>
        <dbReference type="ARBA" id="ARBA00023125"/>
    </source>
</evidence>
<comment type="similarity">
    <text evidence="1">Belongs to the helicase family. UvrD subfamily.</text>
</comment>
<dbReference type="OrthoDB" id="9765670at2"/>
<comment type="caution">
    <text evidence="13">The sequence shown here is derived from an EMBL/GenBank/DDBJ whole genome shotgun (WGS) entry which is preliminary data.</text>
</comment>
<evidence type="ECO:0000256" key="10">
    <source>
        <dbReference type="ARBA" id="ARBA00048988"/>
    </source>
</evidence>
<dbReference type="Proteomes" id="UP000021369">
    <property type="component" value="Unassembled WGS sequence"/>
</dbReference>
<keyword evidence="5 11" id="KW-0067">ATP-binding</keyword>
<evidence type="ECO:0000256" key="5">
    <source>
        <dbReference type="ARBA" id="ARBA00022840"/>
    </source>
</evidence>